<dbReference type="EMBL" id="MU267806">
    <property type="protein sequence ID" value="KAH7908654.1"/>
    <property type="molecule type" value="Genomic_DNA"/>
</dbReference>
<reference evidence="1" key="1">
    <citation type="journal article" date="2021" name="New Phytol.">
        <title>Evolutionary innovations through gain and loss of genes in the ectomycorrhizal Boletales.</title>
        <authorList>
            <person name="Wu G."/>
            <person name="Miyauchi S."/>
            <person name="Morin E."/>
            <person name="Kuo A."/>
            <person name="Drula E."/>
            <person name="Varga T."/>
            <person name="Kohler A."/>
            <person name="Feng B."/>
            <person name="Cao Y."/>
            <person name="Lipzen A."/>
            <person name="Daum C."/>
            <person name="Hundley H."/>
            <person name="Pangilinan J."/>
            <person name="Johnson J."/>
            <person name="Barry K."/>
            <person name="LaButti K."/>
            <person name="Ng V."/>
            <person name="Ahrendt S."/>
            <person name="Min B."/>
            <person name="Choi I.G."/>
            <person name="Park H."/>
            <person name="Plett J.M."/>
            <person name="Magnuson J."/>
            <person name="Spatafora J.W."/>
            <person name="Nagy L.G."/>
            <person name="Henrissat B."/>
            <person name="Grigoriev I.V."/>
            <person name="Yang Z.L."/>
            <person name="Xu J."/>
            <person name="Martin F.M."/>
        </authorList>
    </citation>
    <scope>NUCLEOTIDE SEQUENCE</scope>
    <source>
        <strain evidence="1">ATCC 28755</strain>
    </source>
</reference>
<accession>A0ACB8A5Z3</accession>
<name>A0ACB8A5Z3_9AGAM</name>
<organism evidence="1 2">
    <name type="scientific">Hygrophoropsis aurantiaca</name>
    <dbReference type="NCBI Taxonomy" id="72124"/>
    <lineage>
        <taxon>Eukaryota</taxon>
        <taxon>Fungi</taxon>
        <taxon>Dikarya</taxon>
        <taxon>Basidiomycota</taxon>
        <taxon>Agaricomycotina</taxon>
        <taxon>Agaricomycetes</taxon>
        <taxon>Agaricomycetidae</taxon>
        <taxon>Boletales</taxon>
        <taxon>Coniophorineae</taxon>
        <taxon>Hygrophoropsidaceae</taxon>
        <taxon>Hygrophoropsis</taxon>
    </lineage>
</organism>
<protein>
    <submittedName>
        <fullName evidence="1">P-loop containing nucleoside triphosphate hydrolase protein</fullName>
    </submittedName>
</protein>
<dbReference type="Proteomes" id="UP000790377">
    <property type="component" value="Unassembled WGS sequence"/>
</dbReference>
<evidence type="ECO:0000313" key="1">
    <source>
        <dbReference type="EMBL" id="KAH7908654.1"/>
    </source>
</evidence>
<evidence type="ECO:0000313" key="2">
    <source>
        <dbReference type="Proteomes" id="UP000790377"/>
    </source>
</evidence>
<comment type="caution">
    <text evidence="1">The sequence shown here is derived from an EMBL/GenBank/DDBJ whole genome shotgun (WGS) entry which is preliminary data.</text>
</comment>
<sequence length="229" mass="24827">MVANSRILLLGQTGAGKSTFINAAAEKEVATVGHSLQSCTSETSAVTLTHPNKPGCEVILIDTPGFDDSWAEDKEILARIVGWLKKTNIAPTGIIYLHEISQSRNNADGQTDAMNPVKLSNHVIAGRIVLATTKWKTLRDQTVGDRRQEELASQWQGMLDHGSKAVRFADSHQSAWDIIDCLSNNVPNDAIQAELDRILGNIATKAPSNVRVGFLSHIFGKFRGKSSGL</sequence>
<gene>
    <name evidence="1" type="ORF">BJ138DRAFT_1068398</name>
</gene>
<keyword evidence="1" id="KW-0378">Hydrolase</keyword>
<keyword evidence="2" id="KW-1185">Reference proteome</keyword>
<proteinExistence type="predicted"/>